<dbReference type="InterPro" id="IPR045518">
    <property type="entry name" value="2EXR"/>
</dbReference>
<reference evidence="2 3" key="1">
    <citation type="journal article" date="2018" name="IMA Fungus">
        <title>IMA Genome-F 9: Draft genome sequence of Annulohypoxylon stygium, Aspergillus mulundensis, Berkeleyomyces basicola (syn. Thielaviopsis basicola), Ceratocystis smalleyi, two Cercospora beticola strains, Coleophoma cylindrospora, Fusarium fracticaudum, Phialophora cf. hyalina, and Morchella septimelata.</title>
        <authorList>
            <person name="Wingfield B.D."/>
            <person name="Bills G.F."/>
            <person name="Dong Y."/>
            <person name="Huang W."/>
            <person name="Nel W.J."/>
            <person name="Swalarsk-Parry B.S."/>
            <person name="Vaghefi N."/>
            <person name="Wilken P.M."/>
            <person name="An Z."/>
            <person name="de Beer Z.W."/>
            <person name="De Vos L."/>
            <person name="Chen L."/>
            <person name="Duong T.A."/>
            <person name="Gao Y."/>
            <person name="Hammerbacher A."/>
            <person name="Kikkert J.R."/>
            <person name="Li Y."/>
            <person name="Li H."/>
            <person name="Li K."/>
            <person name="Li Q."/>
            <person name="Liu X."/>
            <person name="Ma X."/>
            <person name="Naidoo K."/>
            <person name="Pethybridge S.J."/>
            <person name="Sun J."/>
            <person name="Steenkamp E.T."/>
            <person name="van der Nest M.A."/>
            <person name="van Wyk S."/>
            <person name="Wingfield M.J."/>
            <person name="Xiong C."/>
            <person name="Yue Q."/>
            <person name="Zhang X."/>
        </authorList>
    </citation>
    <scope>NUCLEOTIDE SEQUENCE [LARGE SCALE GENOMIC DNA]</scope>
    <source>
        <strain evidence="2 3">BP 5553</strain>
    </source>
</reference>
<evidence type="ECO:0000313" key="2">
    <source>
        <dbReference type="EMBL" id="RDL33804.1"/>
    </source>
</evidence>
<proteinExistence type="predicted"/>
<dbReference type="Proteomes" id="UP000254866">
    <property type="component" value="Unassembled WGS sequence"/>
</dbReference>
<dbReference type="Pfam" id="PF20150">
    <property type="entry name" value="2EXR"/>
    <property type="match status" value="1"/>
</dbReference>
<dbReference type="PANTHER" id="PTHR35910:SF6">
    <property type="entry name" value="2EXR DOMAIN-CONTAINING PROTEIN"/>
    <property type="match status" value="1"/>
</dbReference>
<feature type="domain" description="2EXR" evidence="1">
    <location>
        <begin position="32"/>
        <end position="147"/>
    </location>
</feature>
<dbReference type="RefSeq" id="XP_031867086.1">
    <property type="nucleotide sequence ID" value="XM_032016795.1"/>
</dbReference>
<accession>A0A370TFY0</accession>
<dbReference type="GeneID" id="43601021"/>
<evidence type="ECO:0000313" key="3">
    <source>
        <dbReference type="Proteomes" id="UP000254866"/>
    </source>
</evidence>
<keyword evidence="3" id="KW-1185">Reference proteome</keyword>
<name>A0A370TFY0_9HELO</name>
<dbReference type="AlphaFoldDB" id="A0A370TFY0"/>
<dbReference type="OrthoDB" id="3530648at2759"/>
<dbReference type="EMBL" id="NPIC01000008">
    <property type="protein sequence ID" value="RDL33804.1"/>
    <property type="molecule type" value="Genomic_DNA"/>
</dbReference>
<dbReference type="PANTHER" id="PTHR35910">
    <property type="entry name" value="2EXR DOMAIN-CONTAINING PROTEIN"/>
    <property type="match status" value="1"/>
</dbReference>
<sequence>MDNSYTVNNAMVRNLPDAGVEVFPSQNQPNSFTVFPKLPSELRLKIWRSAFPLSRTVGLEVPDYLIMGICRLERSATNRSRALQSIERQRLAKLPPMPMTLRINRESREETLRHYCVLFPGDIQECSHSPLEKFVEKPICLNARRDRLFFSHDHIRYYVEKFPEWLKYIASKIPSGKGLKEVSELEIGGVDFHEYFRERHEMPGSHLLLASIIQSFEGLTKLYITPHAAALTNPFIFILKQKAEDAIAAVVPASDSDDEGEDQEEQEELCRRLGNREEWLRRIFNVQKERFGDGKAPEIVLRVRRHRLRLSTPTSTVTFQGDERIETIRDVYSWVGQPEIVRRFPGPEVDNVLNPVDWKGLSPYLECLVRKEKWWLEGEWNSGAPFHV</sequence>
<protein>
    <recommendedName>
        <fullName evidence="1">2EXR domain-containing protein</fullName>
    </recommendedName>
</protein>
<comment type="caution">
    <text evidence="2">The sequence shown here is derived from an EMBL/GenBank/DDBJ whole genome shotgun (WGS) entry which is preliminary data.</text>
</comment>
<gene>
    <name evidence="2" type="ORF">BP5553_08172</name>
</gene>
<evidence type="ECO:0000259" key="1">
    <source>
        <dbReference type="Pfam" id="PF20150"/>
    </source>
</evidence>
<organism evidence="2 3">
    <name type="scientific">Venustampulla echinocandica</name>
    <dbReference type="NCBI Taxonomy" id="2656787"/>
    <lineage>
        <taxon>Eukaryota</taxon>
        <taxon>Fungi</taxon>
        <taxon>Dikarya</taxon>
        <taxon>Ascomycota</taxon>
        <taxon>Pezizomycotina</taxon>
        <taxon>Leotiomycetes</taxon>
        <taxon>Helotiales</taxon>
        <taxon>Pleuroascaceae</taxon>
        <taxon>Venustampulla</taxon>
    </lineage>
</organism>